<dbReference type="KEGG" id="boz:DBV39_03370"/>
<dbReference type="Pfam" id="PF13458">
    <property type="entry name" value="Peripla_BP_6"/>
    <property type="match status" value="1"/>
</dbReference>
<dbReference type="InterPro" id="IPR051010">
    <property type="entry name" value="BCAA_transport"/>
</dbReference>
<reference evidence="5 6" key="1">
    <citation type="submission" date="2018-04" db="EMBL/GenBank/DDBJ databases">
        <title>Bordetella sp. HZ20 isolated from seawater.</title>
        <authorList>
            <person name="Sun C."/>
        </authorList>
    </citation>
    <scope>NUCLEOTIDE SEQUENCE [LARGE SCALE GENOMIC DNA]</scope>
    <source>
        <strain evidence="5 6">HZ20</strain>
    </source>
</reference>
<dbReference type="Gene3D" id="3.40.50.2300">
    <property type="match status" value="2"/>
</dbReference>
<gene>
    <name evidence="5" type="ORF">DBV39_03370</name>
</gene>
<proteinExistence type="inferred from homology"/>
<keyword evidence="6" id="KW-1185">Reference proteome</keyword>
<dbReference type="CDD" id="cd06336">
    <property type="entry name" value="PBP1_ABC_ligand_binding-like"/>
    <property type="match status" value="1"/>
</dbReference>
<feature type="domain" description="Leucine-binding protein" evidence="4">
    <location>
        <begin position="33"/>
        <end position="362"/>
    </location>
</feature>
<evidence type="ECO:0000256" key="3">
    <source>
        <dbReference type="SAM" id="SignalP"/>
    </source>
</evidence>
<evidence type="ECO:0000256" key="1">
    <source>
        <dbReference type="ARBA" id="ARBA00010062"/>
    </source>
</evidence>
<dbReference type="PANTHER" id="PTHR30483:SF6">
    <property type="entry name" value="PERIPLASMIC BINDING PROTEIN OF ABC TRANSPORTER FOR NATURAL AMINO ACIDS"/>
    <property type="match status" value="1"/>
</dbReference>
<protein>
    <submittedName>
        <fullName evidence="5">Amino acid ABC transporter substrate-binding protein</fullName>
    </submittedName>
</protein>
<dbReference type="AlphaFoldDB" id="A0A2R4XGG8"/>
<organism evidence="5 6">
    <name type="scientific">Orrella marina</name>
    <dbReference type="NCBI Taxonomy" id="2163011"/>
    <lineage>
        <taxon>Bacteria</taxon>
        <taxon>Pseudomonadati</taxon>
        <taxon>Pseudomonadota</taxon>
        <taxon>Betaproteobacteria</taxon>
        <taxon>Burkholderiales</taxon>
        <taxon>Alcaligenaceae</taxon>
        <taxon>Orrella</taxon>
    </lineage>
</organism>
<evidence type="ECO:0000313" key="6">
    <source>
        <dbReference type="Proteomes" id="UP000244571"/>
    </source>
</evidence>
<comment type="similarity">
    <text evidence="1">Belongs to the leucine-binding protein family.</text>
</comment>
<name>A0A2R4XGG8_9BURK</name>
<dbReference type="InterPro" id="IPR028082">
    <property type="entry name" value="Peripla_BP_I"/>
</dbReference>
<dbReference type="PANTHER" id="PTHR30483">
    <property type="entry name" value="LEUCINE-SPECIFIC-BINDING PROTEIN"/>
    <property type="match status" value="1"/>
</dbReference>
<sequence length="406" mass="43267">METNMKLRTRIAGLAMLACSASLLSSQAIAQETIKLGLSIPLSGSGANWGIGSQWLCDEAAKDVNASGGVKVGGKTYNFECIAYDNKYNAAEGTKVAQTLLRKDGVKFIAGSLGTAPARAMQSLTERAGVLMFTTAWGPSIKGPKYPLTFTQMNTPLELVEPLIRYIKQTHPDIKTVALLNPNDASGQDVEVIARRVWEDVGVKVIATDWYERGTTEFQPIAAKIAQMNPDVVDLGGAPPPDAGRVFKELKAAGWEGVQVVEAGTGADGLIATGGDAAEGTYLGAAVNFDDPSATELQRRLNEGVKKATGESVNAIQIGFYDAVMALRAAMEKAQSLDPKVVAKALPEVTFEATYGTSAFGGKETYDIPQQILVPVIVTQVTGTTLKQVDRLDSQELKDRLQKAKQ</sequence>
<dbReference type="EMBL" id="CP028901">
    <property type="protein sequence ID" value="AWB32912.1"/>
    <property type="molecule type" value="Genomic_DNA"/>
</dbReference>
<dbReference type="InterPro" id="IPR028081">
    <property type="entry name" value="Leu-bd"/>
</dbReference>
<dbReference type="Proteomes" id="UP000244571">
    <property type="component" value="Chromosome"/>
</dbReference>
<dbReference type="SUPFAM" id="SSF53822">
    <property type="entry name" value="Periplasmic binding protein-like I"/>
    <property type="match status" value="1"/>
</dbReference>
<keyword evidence="2 3" id="KW-0732">Signal</keyword>
<evidence type="ECO:0000313" key="5">
    <source>
        <dbReference type="EMBL" id="AWB32912.1"/>
    </source>
</evidence>
<evidence type="ECO:0000256" key="2">
    <source>
        <dbReference type="ARBA" id="ARBA00022729"/>
    </source>
</evidence>
<dbReference type="OrthoDB" id="5289062at2"/>
<feature type="signal peptide" evidence="3">
    <location>
        <begin position="1"/>
        <end position="30"/>
    </location>
</feature>
<evidence type="ECO:0000259" key="4">
    <source>
        <dbReference type="Pfam" id="PF13458"/>
    </source>
</evidence>
<dbReference type="RefSeq" id="WP_108620352.1">
    <property type="nucleotide sequence ID" value="NZ_CP028901.1"/>
</dbReference>
<feature type="chain" id="PRO_5015330286" evidence="3">
    <location>
        <begin position="31"/>
        <end position="406"/>
    </location>
</feature>
<accession>A0A2R4XGG8</accession>